<proteinExistence type="predicted"/>
<dbReference type="Proteomes" id="UP000790709">
    <property type="component" value="Unassembled WGS sequence"/>
</dbReference>
<evidence type="ECO:0000313" key="1">
    <source>
        <dbReference type="EMBL" id="KAH7920890.1"/>
    </source>
</evidence>
<sequence length="601" mass="64252">MASGAAKDFLTKELFINKNPVTFRSLSRQLGIHVNDAKNELANYYAEARGSDSESLPFPTYLVSGEVAPDIDDDYSNSTQDYLMDVDDGDDEDDRKVEQDVVKQTKILLVEGGVLEDAKSQFSRIFTAHIYSLSPSRLRDAGLICGPSDSVRSKDAKSSSGELVVLGKVVGGHVKRRTGTRAGPSGASSSKTKLDVAQKAKAPPPVKVEVKEKLAAPKPEAKEKIVPPESNMKEKPAPAKPDAKEKSGRLDWSKAKSKDADASIKTKAAVAPSKSKGADVPSKPKPADATGKPAQDTKDKNLVVGPRGTKRKSPAASVSDSEDQGEVSTSRKHSPEASTSAKLKREVSTRIKKGVVLSDDDDDNEAKPTRRPKPKPKPDPTSDSEASLRAMMDIDDDQVIKASRFTSKRPLPEEEEESEEDSSPVDIPPSEPADSDVNTPKPYEDDSDEDAALKPKTKKKTAKKSVPVGRNGLKKRRVVKTRTAVDAKGYMQTEDYSSYESVDEDDVESEADVAARDKGKGKKKSPGESKPEKTKAEKPKLEIAPSKAKTSADAPPKTKTGASSSRGAGAGAGSSSRGAKAKATKRGGGLLNFFGPEKGKK</sequence>
<evidence type="ECO:0000313" key="2">
    <source>
        <dbReference type="Proteomes" id="UP000790709"/>
    </source>
</evidence>
<accession>A0ACB8B5E4</accession>
<keyword evidence="2" id="KW-1185">Reference proteome</keyword>
<dbReference type="EMBL" id="MU266553">
    <property type="protein sequence ID" value="KAH7920890.1"/>
    <property type="molecule type" value="Genomic_DNA"/>
</dbReference>
<protein>
    <submittedName>
        <fullName evidence="1">Uncharacterized protein</fullName>
    </submittedName>
</protein>
<comment type="caution">
    <text evidence="1">The sequence shown here is derived from an EMBL/GenBank/DDBJ whole genome shotgun (WGS) entry which is preliminary data.</text>
</comment>
<organism evidence="1 2">
    <name type="scientific">Leucogyrophana mollusca</name>
    <dbReference type="NCBI Taxonomy" id="85980"/>
    <lineage>
        <taxon>Eukaryota</taxon>
        <taxon>Fungi</taxon>
        <taxon>Dikarya</taxon>
        <taxon>Basidiomycota</taxon>
        <taxon>Agaricomycotina</taxon>
        <taxon>Agaricomycetes</taxon>
        <taxon>Agaricomycetidae</taxon>
        <taxon>Boletales</taxon>
        <taxon>Boletales incertae sedis</taxon>
        <taxon>Leucogyrophana</taxon>
    </lineage>
</organism>
<reference evidence="1" key="1">
    <citation type="journal article" date="2021" name="New Phytol.">
        <title>Evolutionary innovations through gain and loss of genes in the ectomycorrhizal Boletales.</title>
        <authorList>
            <person name="Wu G."/>
            <person name="Miyauchi S."/>
            <person name="Morin E."/>
            <person name="Kuo A."/>
            <person name="Drula E."/>
            <person name="Varga T."/>
            <person name="Kohler A."/>
            <person name="Feng B."/>
            <person name="Cao Y."/>
            <person name="Lipzen A."/>
            <person name="Daum C."/>
            <person name="Hundley H."/>
            <person name="Pangilinan J."/>
            <person name="Johnson J."/>
            <person name="Barry K."/>
            <person name="LaButti K."/>
            <person name="Ng V."/>
            <person name="Ahrendt S."/>
            <person name="Min B."/>
            <person name="Choi I.G."/>
            <person name="Park H."/>
            <person name="Plett J.M."/>
            <person name="Magnuson J."/>
            <person name="Spatafora J.W."/>
            <person name="Nagy L.G."/>
            <person name="Henrissat B."/>
            <person name="Grigoriev I.V."/>
            <person name="Yang Z.L."/>
            <person name="Xu J."/>
            <person name="Martin F.M."/>
        </authorList>
    </citation>
    <scope>NUCLEOTIDE SEQUENCE</scope>
    <source>
        <strain evidence="1">KUC20120723A-06</strain>
    </source>
</reference>
<name>A0ACB8B5E4_9AGAM</name>
<gene>
    <name evidence="1" type="ORF">BV22DRAFT_1198606</name>
</gene>